<keyword evidence="6 8" id="KW-1133">Transmembrane helix</keyword>
<evidence type="ECO:0000256" key="4">
    <source>
        <dbReference type="ARBA" id="ARBA00022475"/>
    </source>
</evidence>
<keyword evidence="7 8" id="KW-0472">Membrane</keyword>
<gene>
    <name evidence="9" type="ORF">H9815_19015</name>
</gene>
<evidence type="ECO:0000256" key="3">
    <source>
        <dbReference type="ARBA" id="ARBA00022448"/>
    </source>
</evidence>
<proteinExistence type="inferred from homology"/>
<evidence type="ECO:0000256" key="7">
    <source>
        <dbReference type="ARBA" id="ARBA00023136"/>
    </source>
</evidence>
<comment type="subcellular location">
    <subcellularLocation>
        <location evidence="1">Cell membrane</location>
        <topology evidence="1">Multi-pass membrane protein</topology>
    </subcellularLocation>
</comment>
<dbReference type="GO" id="GO:0055085">
    <property type="term" value="P:transmembrane transport"/>
    <property type="evidence" value="ECO:0007669"/>
    <property type="project" value="TreeGrafter"/>
</dbReference>
<comment type="caution">
    <text evidence="9">The sequence shown here is derived from an EMBL/GenBank/DDBJ whole genome shotgun (WGS) entry which is preliminary data.</text>
</comment>
<feature type="transmembrane region" description="Helical" evidence="8">
    <location>
        <begin position="255"/>
        <end position="282"/>
    </location>
</feature>
<feature type="transmembrane region" description="Helical" evidence="8">
    <location>
        <begin position="335"/>
        <end position="368"/>
    </location>
</feature>
<dbReference type="AlphaFoldDB" id="A0A9D2EHJ7"/>
<name>A0A9D2EHJ7_9MICO</name>
<feature type="transmembrane region" description="Helical" evidence="8">
    <location>
        <begin position="66"/>
        <end position="85"/>
    </location>
</feature>
<reference evidence="9" key="1">
    <citation type="journal article" date="2021" name="PeerJ">
        <title>Extensive microbial diversity within the chicken gut microbiome revealed by metagenomics and culture.</title>
        <authorList>
            <person name="Gilroy R."/>
            <person name="Ravi A."/>
            <person name="Getino M."/>
            <person name="Pursley I."/>
            <person name="Horton D.L."/>
            <person name="Alikhan N.F."/>
            <person name="Baker D."/>
            <person name="Gharbi K."/>
            <person name="Hall N."/>
            <person name="Watson M."/>
            <person name="Adriaenssens E.M."/>
            <person name="Foster-Nyarko E."/>
            <person name="Jarju S."/>
            <person name="Secka A."/>
            <person name="Antonio M."/>
            <person name="Oren A."/>
            <person name="Chaudhuri R.R."/>
            <person name="La Ragione R."/>
            <person name="Hildebrand F."/>
            <person name="Pallen M.J."/>
        </authorList>
    </citation>
    <scope>NUCLEOTIDE SEQUENCE</scope>
    <source>
        <strain evidence="9">ChiGjej4B4-7305</strain>
    </source>
</reference>
<dbReference type="Pfam" id="PF01594">
    <property type="entry name" value="AI-2E_transport"/>
    <property type="match status" value="1"/>
</dbReference>
<dbReference type="EMBL" id="DXBY01000326">
    <property type="protein sequence ID" value="HIZ37873.1"/>
    <property type="molecule type" value="Genomic_DNA"/>
</dbReference>
<evidence type="ECO:0000313" key="9">
    <source>
        <dbReference type="EMBL" id="HIZ37873.1"/>
    </source>
</evidence>
<dbReference type="InterPro" id="IPR002549">
    <property type="entry name" value="AI-2E-like"/>
</dbReference>
<comment type="similarity">
    <text evidence="2">Belongs to the autoinducer-2 exporter (AI-2E) (TC 2.A.86) family.</text>
</comment>
<protein>
    <submittedName>
        <fullName evidence="9">AI-2E family transporter</fullName>
    </submittedName>
</protein>
<evidence type="ECO:0000256" key="1">
    <source>
        <dbReference type="ARBA" id="ARBA00004651"/>
    </source>
</evidence>
<dbReference type="Proteomes" id="UP000824037">
    <property type="component" value="Unassembled WGS sequence"/>
</dbReference>
<evidence type="ECO:0000256" key="2">
    <source>
        <dbReference type="ARBA" id="ARBA00009773"/>
    </source>
</evidence>
<reference evidence="9" key="2">
    <citation type="submission" date="2021-04" db="EMBL/GenBank/DDBJ databases">
        <authorList>
            <person name="Gilroy R."/>
        </authorList>
    </citation>
    <scope>NUCLEOTIDE SEQUENCE</scope>
    <source>
        <strain evidence="9">ChiGjej4B4-7305</strain>
    </source>
</reference>
<keyword evidence="4" id="KW-1003">Cell membrane</keyword>
<feature type="transmembrane region" description="Helical" evidence="8">
    <location>
        <begin position="97"/>
        <end position="118"/>
    </location>
</feature>
<evidence type="ECO:0000256" key="5">
    <source>
        <dbReference type="ARBA" id="ARBA00022692"/>
    </source>
</evidence>
<evidence type="ECO:0000313" key="10">
    <source>
        <dbReference type="Proteomes" id="UP000824037"/>
    </source>
</evidence>
<dbReference type="PANTHER" id="PTHR21716">
    <property type="entry name" value="TRANSMEMBRANE PROTEIN"/>
    <property type="match status" value="1"/>
</dbReference>
<dbReference type="GO" id="GO:0005886">
    <property type="term" value="C:plasma membrane"/>
    <property type="evidence" value="ECO:0007669"/>
    <property type="project" value="UniProtKB-SubCell"/>
</dbReference>
<dbReference type="PANTHER" id="PTHR21716:SF53">
    <property type="entry name" value="PERMEASE PERM-RELATED"/>
    <property type="match status" value="1"/>
</dbReference>
<keyword evidence="5 8" id="KW-0812">Transmembrane</keyword>
<sequence length="387" mass="41816">MPKLARSPARGARLHAHRLPERHLRAEDTGDGVPRWMVKAGGWSWRLLLVIAVVSLFVWATARIQLVFTAVFLALVFSAVLRPFVNLMDRVMPRPLATALSMFGAFLVVSGLITYVVASVTGQWSTLSDRFSDGLNELFDLAQHLPFGISITTAQLEEWAGTGLEWVQENQTVLLDRAAEGAGSVFETFAILALAIFCTVFFLTRGNEMWRWFINQLPARLREKWMIAGGVSWYTFSGYARGTVIIAVVDGILAFIVLIVAGVPLAAPLAVLVFIGAFIPLVGAPAAMIVAMIVALAVNGPVNAVIVGIFIALIGQFEGHVLQPMVMGKQVSLHPVVVALAVTSGTLVAGILGAIIVIPIVAVIWSVYARLRTVEPPMDENEVVTTP</sequence>
<accession>A0A9D2EHJ7</accession>
<feature type="transmembrane region" description="Helical" evidence="8">
    <location>
        <begin position="43"/>
        <end position="60"/>
    </location>
</feature>
<evidence type="ECO:0000256" key="8">
    <source>
        <dbReference type="SAM" id="Phobius"/>
    </source>
</evidence>
<evidence type="ECO:0000256" key="6">
    <source>
        <dbReference type="ARBA" id="ARBA00022989"/>
    </source>
</evidence>
<feature type="transmembrane region" description="Helical" evidence="8">
    <location>
        <begin position="184"/>
        <end position="204"/>
    </location>
</feature>
<keyword evidence="3" id="KW-0813">Transport</keyword>
<organism evidence="9 10">
    <name type="scientific">Candidatus Ruania gallistercoris</name>
    <dbReference type="NCBI Taxonomy" id="2838746"/>
    <lineage>
        <taxon>Bacteria</taxon>
        <taxon>Bacillati</taxon>
        <taxon>Actinomycetota</taxon>
        <taxon>Actinomycetes</taxon>
        <taxon>Micrococcales</taxon>
        <taxon>Ruaniaceae</taxon>
        <taxon>Ruania</taxon>
    </lineage>
</organism>